<protein>
    <recommendedName>
        <fullName evidence="4">ABC-2 type transporter domain-containing protein</fullName>
    </recommendedName>
</protein>
<evidence type="ECO:0000313" key="2">
    <source>
        <dbReference type="EMBL" id="OGD10259.1"/>
    </source>
</evidence>
<evidence type="ECO:0000256" key="1">
    <source>
        <dbReference type="SAM" id="Phobius"/>
    </source>
</evidence>
<sequence>MKRYWLVFTQNISQVSTYRFHILLSLFQNLVQPAILLVVLFLIKPSGEITFAQLLPYYLLVALISPLTISNIDEELDELTASGDINNFLIKPFSLTKWLYAKALSEKLTMLLLLCLPLGLAFVYNHLNLFQIALVMLIIVLSFSLSFFLSFFIGISCFWIEDFWAIHNVKYVVISFLGGLILPYPFFSQVWQDILKFTPFPYLVNFPIKYIQGQVSPESIVITLIWLVVLIIWSELFLRKAISKYSYVAA</sequence>
<organism evidence="2 3">
    <name type="scientific">Candidatus Amesbacteria bacterium RIFOXYB1_FULL_44_23</name>
    <dbReference type="NCBI Taxonomy" id="1797263"/>
    <lineage>
        <taxon>Bacteria</taxon>
        <taxon>Candidatus Amesiibacteriota</taxon>
    </lineage>
</organism>
<proteinExistence type="predicted"/>
<evidence type="ECO:0000313" key="3">
    <source>
        <dbReference type="Proteomes" id="UP000176424"/>
    </source>
</evidence>
<keyword evidence="1" id="KW-1133">Transmembrane helix</keyword>
<name>A0A1F4ZV10_9BACT</name>
<evidence type="ECO:0008006" key="4">
    <source>
        <dbReference type="Google" id="ProtNLM"/>
    </source>
</evidence>
<dbReference type="EMBL" id="MEXR01000009">
    <property type="protein sequence ID" value="OGD10259.1"/>
    <property type="molecule type" value="Genomic_DNA"/>
</dbReference>
<keyword evidence="1" id="KW-0472">Membrane</keyword>
<dbReference type="Proteomes" id="UP000176424">
    <property type="component" value="Unassembled WGS sequence"/>
</dbReference>
<dbReference type="PANTHER" id="PTHR36832:SF1">
    <property type="entry name" value="SLR1174 PROTEIN"/>
    <property type="match status" value="1"/>
</dbReference>
<feature type="transmembrane region" description="Helical" evidence="1">
    <location>
        <begin position="108"/>
        <end position="127"/>
    </location>
</feature>
<dbReference type="Pfam" id="PF06182">
    <property type="entry name" value="ABC2_membrane_6"/>
    <property type="match status" value="1"/>
</dbReference>
<feature type="transmembrane region" description="Helical" evidence="1">
    <location>
        <begin position="20"/>
        <end position="43"/>
    </location>
</feature>
<accession>A0A1F4ZV10</accession>
<dbReference type="STRING" id="1797263.A2397_02705"/>
<reference evidence="2 3" key="1">
    <citation type="journal article" date="2016" name="Nat. Commun.">
        <title>Thousands of microbial genomes shed light on interconnected biogeochemical processes in an aquifer system.</title>
        <authorList>
            <person name="Anantharaman K."/>
            <person name="Brown C.T."/>
            <person name="Hug L.A."/>
            <person name="Sharon I."/>
            <person name="Castelle C.J."/>
            <person name="Probst A.J."/>
            <person name="Thomas B.C."/>
            <person name="Singh A."/>
            <person name="Wilkins M.J."/>
            <person name="Karaoz U."/>
            <person name="Brodie E.L."/>
            <person name="Williams K.H."/>
            <person name="Hubbard S.S."/>
            <person name="Banfield J.F."/>
        </authorList>
    </citation>
    <scope>NUCLEOTIDE SEQUENCE [LARGE SCALE GENOMIC DNA]</scope>
</reference>
<feature type="transmembrane region" description="Helical" evidence="1">
    <location>
        <begin position="171"/>
        <end position="191"/>
    </location>
</feature>
<gene>
    <name evidence="2" type="ORF">A2397_02705</name>
</gene>
<dbReference type="InterPro" id="IPR010390">
    <property type="entry name" value="ABC-2_transporter-like"/>
</dbReference>
<dbReference type="PANTHER" id="PTHR36832">
    <property type="entry name" value="SLR1174 PROTEIN-RELATED"/>
    <property type="match status" value="1"/>
</dbReference>
<feature type="transmembrane region" description="Helical" evidence="1">
    <location>
        <begin position="49"/>
        <end position="69"/>
    </location>
</feature>
<keyword evidence="1" id="KW-0812">Transmembrane</keyword>
<comment type="caution">
    <text evidence="2">The sequence shown here is derived from an EMBL/GenBank/DDBJ whole genome shotgun (WGS) entry which is preliminary data.</text>
</comment>
<feature type="transmembrane region" description="Helical" evidence="1">
    <location>
        <begin position="133"/>
        <end position="159"/>
    </location>
</feature>
<dbReference type="AlphaFoldDB" id="A0A1F4ZV10"/>
<feature type="transmembrane region" description="Helical" evidence="1">
    <location>
        <begin position="219"/>
        <end position="238"/>
    </location>
</feature>